<dbReference type="Proteomes" id="UP000279994">
    <property type="component" value="Unassembled WGS sequence"/>
</dbReference>
<dbReference type="PIRSF" id="PIRSF002070">
    <property type="entry name" value="SSB"/>
    <property type="match status" value="1"/>
</dbReference>
<dbReference type="GO" id="GO:0003697">
    <property type="term" value="F:single-stranded DNA binding"/>
    <property type="evidence" value="ECO:0007669"/>
    <property type="project" value="InterPro"/>
</dbReference>
<evidence type="ECO:0000313" key="4">
    <source>
        <dbReference type="EMBL" id="RNM11180.1"/>
    </source>
</evidence>
<dbReference type="CDD" id="cd04496">
    <property type="entry name" value="SSB_OBF"/>
    <property type="match status" value="1"/>
</dbReference>
<dbReference type="Pfam" id="PF00436">
    <property type="entry name" value="SSB"/>
    <property type="match status" value="1"/>
</dbReference>
<evidence type="ECO:0000256" key="2">
    <source>
        <dbReference type="PIRNR" id="PIRNR002070"/>
    </source>
</evidence>
<evidence type="ECO:0000256" key="1">
    <source>
        <dbReference type="ARBA" id="ARBA00023125"/>
    </source>
</evidence>
<dbReference type="SUPFAM" id="SSF50249">
    <property type="entry name" value="Nucleic acid-binding proteins"/>
    <property type="match status" value="1"/>
</dbReference>
<gene>
    <name evidence="4" type="ORF">EFL26_23255</name>
</gene>
<organism evidence="4 5">
    <name type="scientific">Nocardioides pocheonensis</name>
    <dbReference type="NCBI Taxonomy" id="661485"/>
    <lineage>
        <taxon>Bacteria</taxon>
        <taxon>Bacillati</taxon>
        <taxon>Actinomycetota</taxon>
        <taxon>Actinomycetes</taxon>
        <taxon>Propionibacteriales</taxon>
        <taxon>Nocardioidaceae</taxon>
        <taxon>Nocardioides</taxon>
    </lineage>
</organism>
<dbReference type="EMBL" id="RJSF01000049">
    <property type="protein sequence ID" value="RNM11180.1"/>
    <property type="molecule type" value="Genomic_DNA"/>
</dbReference>
<evidence type="ECO:0000256" key="3">
    <source>
        <dbReference type="SAM" id="MobiDB-lite"/>
    </source>
</evidence>
<keyword evidence="1 2" id="KW-0238">DNA-binding</keyword>
<dbReference type="AlphaFoldDB" id="A0A3N0GGL8"/>
<dbReference type="PROSITE" id="PS50935">
    <property type="entry name" value="SSB"/>
    <property type="match status" value="1"/>
</dbReference>
<reference evidence="4 5" key="1">
    <citation type="submission" date="2018-11" db="EMBL/GenBank/DDBJ databases">
        <authorList>
            <person name="Li F."/>
        </authorList>
    </citation>
    <scope>NUCLEOTIDE SEQUENCE [LARGE SCALE GENOMIC DNA]</scope>
    <source>
        <strain evidence="4 5">Gsoil 818</strain>
    </source>
</reference>
<proteinExistence type="predicted"/>
<keyword evidence="5" id="KW-1185">Reference proteome</keyword>
<feature type="region of interest" description="Disordered" evidence="3">
    <location>
        <begin position="1"/>
        <end position="30"/>
    </location>
</feature>
<evidence type="ECO:0000313" key="5">
    <source>
        <dbReference type="Proteomes" id="UP000279994"/>
    </source>
</evidence>
<name>A0A3N0GGL8_9ACTN</name>
<comment type="caution">
    <text evidence="4">The sequence shown here is derived from an EMBL/GenBank/DDBJ whole genome shotgun (WGS) entry which is preliminary data.</text>
</comment>
<dbReference type="InterPro" id="IPR000424">
    <property type="entry name" value="Primosome_PriB/ssb"/>
</dbReference>
<dbReference type="GO" id="GO:0006260">
    <property type="term" value="P:DNA replication"/>
    <property type="evidence" value="ECO:0007669"/>
    <property type="project" value="InterPro"/>
</dbReference>
<accession>A0A3N0GGL8</accession>
<dbReference type="InterPro" id="IPR011344">
    <property type="entry name" value="ssDNA-bd"/>
</dbReference>
<sequence length="131" mass="14517">MVDVEQSEGPDTVNEVTLRGRVSGEPQQRELPSGTVLVAFRLVLARERTPMTAASKQPSDWIECAAWGARVRKQAQSWHDGDQVEVRGSLRRRFFRAGEQGRSSVEVEMLGGRLVRRATGRGRESVRAATG</sequence>
<dbReference type="OrthoDB" id="5186768at2"/>
<protein>
    <recommendedName>
        <fullName evidence="2">Single-stranded DNA-binding protein</fullName>
    </recommendedName>
</protein>
<dbReference type="InterPro" id="IPR012340">
    <property type="entry name" value="NA-bd_OB-fold"/>
</dbReference>
<dbReference type="Gene3D" id="2.40.50.140">
    <property type="entry name" value="Nucleic acid-binding proteins"/>
    <property type="match status" value="1"/>
</dbReference>